<dbReference type="GO" id="GO:0016791">
    <property type="term" value="F:phosphatase activity"/>
    <property type="evidence" value="ECO:0007669"/>
    <property type="project" value="TreeGrafter"/>
</dbReference>
<dbReference type="Proteomes" id="UP000182412">
    <property type="component" value="Unassembled WGS sequence"/>
</dbReference>
<organism evidence="2 3">
    <name type="scientific">Selenomonas ruminantium</name>
    <dbReference type="NCBI Taxonomy" id="971"/>
    <lineage>
        <taxon>Bacteria</taxon>
        <taxon>Bacillati</taxon>
        <taxon>Bacillota</taxon>
        <taxon>Negativicutes</taxon>
        <taxon>Selenomonadales</taxon>
        <taxon>Selenomonadaceae</taxon>
        <taxon>Selenomonas</taxon>
    </lineage>
</organism>
<accession>A0A1H0RYA0</accession>
<name>A0A1H0RYA0_SELRU</name>
<dbReference type="InterPro" id="IPR029052">
    <property type="entry name" value="Metallo-depent_PP-like"/>
</dbReference>
<dbReference type="GO" id="GO:0005737">
    <property type="term" value="C:cytoplasm"/>
    <property type="evidence" value="ECO:0007669"/>
    <property type="project" value="TreeGrafter"/>
</dbReference>
<dbReference type="Pfam" id="PF00149">
    <property type="entry name" value="Metallophos"/>
    <property type="match status" value="1"/>
</dbReference>
<dbReference type="PANTHER" id="PTHR42850:SF4">
    <property type="entry name" value="ZINC-DEPENDENT ENDOPOLYPHOSPHATASE"/>
    <property type="match status" value="1"/>
</dbReference>
<evidence type="ECO:0000313" key="2">
    <source>
        <dbReference type="EMBL" id="SDP34309.1"/>
    </source>
</evidence>
<dbReference type="EMBL" id="FNJQ01000014">
    <property type="protein sequence ID" value="SDP34309.1"/>
    <property type="molecule type" value="Genomic_DNA"/>
</dbReference>
<sequence length="241" mass="27418">MEKFDRILVCGDIHGKWDRFMTAYKKAAFNPDKDLMVFLGDYLDRGEQPVPVMEWVMEHFGQKQMIFLRGNHEQMFYKAMKSKDEPGNLLSFLFGSPKAQWLNNGGDVTDSEIKKTGRGEALIDNWLKLIEQMPLYAEIDVNGKAYWLMHADCDPDVPLAEQETKTLLWTRSLATHPQLHQGEQTIVLGHTPVQALGYKAAPQWLQNGRLVLMDTGSFMENGCVSCADLLSRDVYQSSEGI</sequence>
<dbReference type="PANTHER" id="PTHR42850">
    <property type="entry name" value="METALLOPHOSPHOESTERASE"/>
    <property type="match status" value="1"/>
</dbReference>
<evidence type="ECO:0000313" key="3">
    <source>
        <dbReference type="Proteomes" id="UP000182412"/>
    </source>
</evidence>
<reference evidence="2 3" key="1">
    <citation type="submission" date="2016-10" db="EMBL/GenBank/DDBJ databases">
        <authorList>
            <person name="de Groot N.N."/>
        </authorList>
    </citation>
    <scope>NUCLEOTIDE SEQUENCE [LARGE SCALE GENOMIC DNA]</scope>
    <source>
        <strain evidence="2 3">S137</strain>
    </source>
</reference>
<dbReference type="PRINTS" id="PR00114">
    <property type="entry name" value="STPHPHTASE"/>
</dbReference>
<dbReference type="CDD" id="cd00144">
    <property type="entry name" value="MPP_PPP_family"/>
    <property type="match status" value="1"/>
</dbReference>
<dbReference type="InterPro" id="IPR006186">
    <property type="entry name" value="Ser/Thr-sp_prot-phosphatase"/>
</dbReference>
<evidence type="ECO:0000259" key="1">
    <source>
        <dbReference type="Pfam" id="PF00149"/>
    </source>
</evidence>
<dbReference type="GO" id="GO:0008803">
    <property type="term" value="F:bis(5'-nucleosyl)-tetraphosphatase (symmetrical) activity"/>
    <property type="evidence" value="ECO:0007669"/>
    <property type="project" value="TreeGrafter"/>
</dbReference>
<dbReference type="InterPro" id="IPR050126">
    <property type="entry name" value="Ap4A_hydrolase"/>
</dbReference>
<protein>
    <submittedName>
        <fullName evidence="2">Serine/threonine protein phosphatase 1</fullName>
    </submittedName>
</protein>
<gene>
    <name evidence="2" type="ORF">SAMN05216366_11459</name>
</gene>
<dbReference type="InterPro" id="IPR004843">
    <property type="entry name" value="Calcineurin-like_PHP"/>
</dbReference>
<proteinExistence type="predicted"/>
<dbReference type="AlphaFoldDB" id="A0A1H0RYA0"/>
<feature type="domain" description="Calcineurin-like phosphoesterase" evidence="1">
    <location>
        <begin position="6"/>
        <end position="209"/>
    </location>
</feature>
<dbReference type="RefSeq" id="WP_074572252.1">
    <property type="nucleotide sequence ID" value="NZ_FNJQ01000014.1"/>
</dbReference>
<dbReference type="SUPFAM" id="SSF56300">
    <property type="entry name" value="Metallo-dependent phosphatases"/>
    <property type="match status" value="1"/>
</dbReference>
<dbReference type="GO" id="GO:0110154">
    <property type="term" value="P:RNA decapping"/>
    <property type="evidence" value="ECO:0007669"/>
    <property type="project" value="TreeGrafter"/>
</dbReference>
<dbReference type="Gene3D" id="3.60.21.10">
    <property type="match status" value="1"/>
</dbReference>